<dbReference type="GO" id="GO:0003677">
    <property type="term" value="F:DNA binding"/>
    <property type="evidence" value="ECO:0007669"/>
    <property type="project" value="UniProtKB-KW"/>
</dbReference>
<evidence type="ECO:0000256" key="7">
    <source>
        <dbReference type="SAM" id="Coils"/>
    </source>
</evidence>
<feature type="signal peptide" evidence="9">
    <location>
        <begin position="1"/>
        <end position="22"/>
    </location>
</feature>
<dbReference type="OrthoDB" id="644067at2759"/>
<dbReference type="EMBL" id="KE747809">
    <property type="protein sequence ID" value="RMZ66584.1"/>
    <property type="molecule type" value="Genomic_DNA"/>
</dbReference>
<comment type="similarity">
    <text evidence="2">Belongs to the bZIP family.</text>
</comment>
<evidence type="ECO:0000256" key="1">
    <source>
        <dbReference type="ARBA" id="ARBA00004123"/>
    </source>
</evidence>
<keyword evidence="9" id="KW-0732">Signal</keyword>
<feature type="region of interest" description="Disordered" evidence="8">
    <location>
        <begin position="628"/>
        <end position="647"/>
    </location>
</feature>
<dbReference type="Proteomes" id="UP000265663">
    <property type="component" value="Unassembled WGS sequence"/>
</dbReference>
<dbReference type="AlphaFoldDB" id="A0A3M7LWJ1"/>
<sequence>MADAHSPLLPLLLVACLDSSSPTHTPAAAEYVPSLGASSLHHYRNGQSTPPVPAHTGTLLQESASAMDHSYPNNPNHMDFRPNSTLNSLDRKPSAFSFDDNSTLDTHILDTPVLMSPTTSTQGIFSPDTSIWEDFSTNAQFVDRTATSSVVNTNGNNPFFTEQSNNPFARLPPNQAATYGQQSWPVTDNSGSRTPTAPKPLNPFGPGDFGAASFVDQQQMPFGLPVHQNVRPSAVFPSAPEQPMSPHTHSDWMAFNQQEMDARPGPKRMRPNTPPRSFSPRRDGGIRKKNARFDIPQERNLFNIDHLIQSCTNEEELKELKQQKRLLRNRQAALDSRQRKKKHTEELEEEKKQWMEKICQMQDDFAAMRIEYDALVAEKENWHRESMDMHHLVSQLQFDKEELVRTHTVETGELRKKVSVLTERLEAATGNGMAVAPSTTFTDFASEMDNLNMGNSDWDNYIFVNDFASDDQSTPQQNQELSLVSRTKDEDKPVASGLLLMLLLCGAFVASKSGGAAPPIPRMPDEVRAASATVLDSIFKDAGVSTTLSEQGLIANHVTGMEPTPSGMAWPKTTMSGSELAGISGSLDQLHSHLTGPTKEQEHEQLFSITPDQYNSMTSLDFTRSRYSVSSDDLSDPLSPGSQPSHRRNLAETLAAMREQSKGDSAAEIYTRSLLWDKIAPEVVHEFKRIVEESAAMSRPGTSEGTKVENMG</sequence>
<dbReference type="Pfam" id="PF03131">
    <property type="entry name" value="bZIP_Maf"/>
    <property type="match status" value="1"/>
</dbReference>
<keyword evidence="5" id="KW-0804">Transcription</keyword>
<organism evidence="11 12">
    <name type="scientific">Pyrenophora seminiperda CCB06</name>
    <dbReference type="NCBI Taxonomy" id="1302712"/>
    <lineage>
        <taxon>Eukaryota</taxon>
        <taxon>Fungi</taxon>
        <taxon>Dikarya</taxon>
        <taxon>Ascomycota</taxon>
        <taxon>Pezizomycotina</taxon>
        <taxon>Dothideomycetes</taxon>
        <taxon>Pleosporomycetidae</taxon>
        <taxon>Pleosporales</taxon>
        <taxon>Pleosporineae</taxon>
        <taxon>Pleosporaceae</taxon>
        <taxon>Pyrenophora</taxon>
    </lineage>
</organism>
<keyword evidence="7" id="KW-0175">Coiled coil</keyword>
<dbReference type="Gene3D" id="1.20.5.170">
    <property type="match status" value="1"/>
</dbReference>
<keyword evidence="12" id="KW-1185">Reference proteome</keyword>
<evidence type="ECO:0000313" key="12">
    <source>
        <dbReference type="Proteomes" id="UP000265663"/>
    </source>
</evidence>
<keyword evidence="3" id="KW-0805">Transcription regulation</keyword>
<evidence type="ECO:0000256" key="4">
    <source>
        <dbReference type="ARBA" id="ARBA00023125"/>
    </source>
</evidence>
<name>A0A3M7LWJ1_9PLEO</name>
<feature type="region of interest" description="Disordered" evidence="8">
    <location>
        <begin position="262"/>
        <end position="287"/>
    </location>
</feature>
<evidence type="ECO:0000256" key="8">
    <source>
        <dbReference type="SAM" id="MobiDB-lite"/>
    </source>
</evidence>
<evidence type="ECO:0000313" key="11">
    <source>
        <dbReference type="EMBL" id="RMZ66584.1"/>
    </source>
</evidence>
<evidence type="ECO:0000256" key="9">
    <source>
        <dbReference type="SAM" id="SignalP"/>
    </source>
</evidence>
<dbReference type="SUPFAM" id="SSF57959">
    <property type="entry name" value="Leucine zipper domain"/>
    <property type="match status" value="1"/>
</dbReference>
<keyword evidence="4" id="KW-0238">DNA-binding</keyword>
<reference evidence="11 12" key="1">
    <citation type="journal article" date="2014" name="PLoS ONE">
        <title>De novo Genome Assembly of the Fungal Plant Pathogen Pyrenophora semeniperda.</title>
        <authorList>
            <person name="Soliai M.M."/>
            <person name="Meyer S.E."/>
            <person name="Udall J.A."/>
            <person name="Elzinga D.E."/>
            <person name="Hermansen R.A."/>
            <person name="Bodily P.M."/>
            <person name="Hart A.A."/>
            <person name="Coleman C.E."/>
        </authorList>
    </citation>
    <scope>NUCLEOTIDE SEQUENCE [LARGE SCALE GENOMIC DNA]</scope>
    <source>
        <strain evidence="11 12">CCB06</strain>
        <tissue evidence="11">Mycelium</tissue>
    </source>
</reference>
<protein>
    <submittedName>
        <fullName evidence="11">Bzip transcription factor</fullName>
    </submittedName>
</protein>
<feature type="compositionally biased region" description="Low complexity" evidence="8">
    <location>
        <begin position="628"/>
        <end position="644"/>
    </location>
</feature>
<comment type="subcellular location">
    <subcellularLocation>
        <location evidence="1">Nucleus</location>
    </subcellularLocation>
</comment>
<feature type="chain" id="PRO_5018224641" evidence="9">
    <location>
        <begin position="23"/>
        <end position="712"/>
    </location>
</feature>
<evidence type="ECO:0000256" key="3">
    <source>
        <dbReference type="ARBA" id="ARBA00023015"/>
    </source>
</evidence>
<dbReference type="PROSITE" id="PS50217">
    <property type="entry name" value="BZIP"/>
    <property type="match status" value="1"/>
</dbReference>
<dbReference type="GO" id="GO:0003700">
    <property type="term" value="F:DNA-binding transcription factor activity"/>
    <property type="evidence" value="ECO:0007669"/>
    <property type="project" value="InterPro"/>
</dbReference>
<dbReference type="PANTHER" id="PTHR47416">
    <property type="entry name" value="BASIC-LEUCINE ZIPPER TRANSCRIPTION FACTOR F-RELATED"/>
    <property type="match status" value="1"/>
</dbReference>
<feature type="domain" description="BZIP" evidence="10">
    <location>
        <begin position="319"/>
        <end position="375"/>
    </location>
</feature>
<gene>
    <name evidence="11" type="ORF">GMOD_00001932</name>
</gene>
<evidence type="ECO:0000259" key="10">
    <source>
        <dbReference type="PROSITE" id="PS50217"/>
    </source>
</evidence>
<dbReference type="InterPro" id="IPR004826">
    <property type="entry name" value="bZIP_Maf"/>
</dbReference>
<evidence type="ECO:0000256" key="5">
    <source>
        <dbReference type="ARBA" id="ARBA00023163"/>
    </source>
</evidence>
<feature type="coiled-coil region" evidence="7">
    <location>
        <begin position="313"/>
        <end position="357"/>
    </location>
</feature>
<dbReference type="GO" id="GO:0005634">
    <property type="term" value="C:nucleus"/>
    <property type="evidence" value="ECO:0007669"/>
    <property type="project" value="UniProtKB-SubCell"/>
</dbReference>
<dbReference type="CDD" id="cd14686">
    <property type="entry name" value="bZIP"/>
    <property type="match status" value="1"/>
</dbReference>
<dbReference type="PANTHER" id="PTHR47416:SF8">
    <property type="entry name" value="BASIC-LEUCINE ZIPPER TRANSCRIPTION FACTOR E-RELATED"/>
    <property type="match status" value="1"/>
</dbReference>
<dbReference type="SMART" id="SM00338">
    <property type="entry name" value="BRLZ"/>
    <property type="match status" value="1"/>
</dbReference>
<accession>A0A3M7LWJ1</accession>
<dbReference type="InterPro" id="IPR004827">
    <property type="entry name" value="bZIP"/>
</dbReference>
<dbReference type="InterPro" id="IPR046347">
    <property type="entry name" value="bZIP_sf"/>
</dbReference>
<evidence type="ECO:0000256" key="2">
    <source>
        <dbReference type="ARBA" id="ARBA00007163"/>
    </source>
</evidence>
<proteinExistence type="inferred from homology"/>
<keyword evidence="6" id="KW-0539">Nucleus</keyword>
<evidence type="ECO:0000256" key="6">
    <source>
        <dbReference type="ARBA" id="ARBA00023242"/>
    </source>
</evidence>